<gene>
    <name evidence="2" type="ORF">CONPUDRAFT_138397</name>
</gene>
<dbReference type="RefSeq" id="XP_007770925.1">
    <property type="nucleotide sequence ID" value="XM_007772735.1"/>
</dbReference>
<dbReference type="GeneID" id="19201188"/>
<accession>A0A5M3MJ25</accession>
<reference evidence="3" key="1">
    <citation type="journal article" date="2012" name="Science">
        <title>The Paleozoic origin of enzymatic lignin decomposition reconstructed from 31 fungal genomes.</title>
        <authorList>
            <person name="Floudas D."/>
            <person name="Binder M."/>
            <person name="Riley R."/>
            <person name="Barry K."/>
            <person name="Blanchette R.A."/>
            <person name="Henrissat B."/>
            <person name="Martinez A.T."/>
            <person name="Otillar R."/>
            <person name="Spatafora J.W."/>
            <person name="Yadav J.S."/>
            <person name="Aerts A."/>
            <person name="Benoit I."/>
            <person name="Boyd A."/>
            <person name="Carlson A."/>
            <person name="Copeland A."/>
            <person name="Coutinho P.M."/>
            <person name="de Vries R.P."/>
            <person name="Ferreira P."/>
            <person name="Findley K."/>
            <person name="Foster B."/>
            <person name="Gaskell J."/>
            <person name="Glotzer D."/>
            <person name="Gorecki P."/>
            <person name="Heitman J."/>
            <person name="Hesse C."/>
            <person name="Hori C."/>
            <person name="Igarashi K."/>
            <person name="Jurgens J.A."/>
            <person name="Kallen N."/>
            <person name="Kersten P."/>
            <person name="Kohler A."/>
            <person name="Kuees U."/>
            <person name="Kumar T.K.A."/>
            <person name="Kuo A."/>
            <person name="LaButti K."/>
            <person name="Larrondo L.F."/>
            <person name="Lindquist E."/>
            <person name="Ling A."/>
            <person name="Lombard V."/>
            <person name="Lucas S."/>
            <person name="Lundell T."/>
            <person name="Martin R."/>
            <person name="McLaughlin D.J."/>
            <person name="Morgenstern I."/>
            <person name="Morin E."/>
            <person name="Murat C."/>
            <person name="Nagy L.G."/>
            <person name="Nolan M."/>
            <person name="Ohm R.A."/>
            <person name="Patyshakuliyeva A."/>
            <person name="Rokas A."/>
            <person name="Ruiz-Duenas F.J."/>
            <person name="Sabat G."/>
            <person name="Salamov A."/>
            <person name="Samejima M."/>
            <person name="Schmutz J."/>
            <person name="Slot J.C."/>
            <person name="St John F."/>
            <person name="Stenlid J."/>
            <person name="Sun H."/>
            <person name="Sun S."/>
            <person name="Syed K."/>
            <person name="Tsang A."/>
            <person name="Wiebenga A."/>
            <person name="Young D."/>
            <person name="Pisabarro A."/>
            <person name="Eastwood D.C."/>
            <person name="Martin F."/>
            <person name="Cullen D."/>
            <person name="Grigoriev I.V."/>
            <person name="Hibbett D.S."/>
        </authorList>
    </citation>
    <scope>NUCLEOTIDE SEQUENCE [LARGE SCALE GENOMIC DNA]</scope>
    <source>
        <strain evidence="3">RWD-64-598 SS2</strain>
    </source>
</reference>
<evidence type="ECO:0000313" key="3">
    <source>
        <dbReference type="Proteomes" id="UP000053558"/>
    </source>
</evidence>
<organism evidence="2 3">
    <name type="scientific">Coniophora puteana (strain RWD-64-598)</name>
    <name type="common">Brown rot fungus</name>
    <dbReference type="NCBI Taxonomy" id="741705"/>
    <lineage>
        <taxon>Eukaryota</taxon>
        <taxon>Fungi</taxon>
        <taxon>Dikarya</taxon>
        <taxon>Basidiomycota</taxon>
        <taxon>Agaricomycotina</taxon>
        <taxon>Agaricomycetes</taxon>
        <taxon>Agaricomycetidae</taxon>
        <taxon>Boletales</taxon>
        <taxon>Coniophorineae</taxon>
        <taxon>Coniophoraceae</taxon>
        <taxon>Coniophora</taxon>
    </lineage>
</organism>
<evidence type="ECO:0000256" key="1">
    <source>
        <dbReference type="SAM" id="MobiDB-lite"/>
    </source>
</evidence>
<name>A0A5M3MJ25_CONPW</name>
<proteinExistence type="predicted"/>
<sequence length="88" mass="9525">MLGLGDLRPADHSPAGRTKAQHGSDTHSAAIVRTITFLLCSPSSRGRFAGLHLQANSMPHLLRPLRSSREAQGLPPRHRTGPDWIIAT</sequence>
<protein>
    <submittedName>
        <fullName evidence="2">Uncharacterized protein</fullName>
    </submittedName>
</protein>
<dbReference type="KEGG" id="cput:CONPUDRAFT_138397"/>
<dbReference type="EMBL" id="JH711581">
    <property type="protein sequence ID" value="EIW79248.1"/>
    <property type="molecule type" value="Genomic_DNA"/>
</dbReference>
<keyword evidence="3" id="KW-1185">Reference proteome</keyword>
<feature type="region of interest" description="Disordered" evidence="1">
    <location>
        <begin position="1"/>
        <end position="27"/>
    </location>
</feature>
<comment type="caution">
    <text evidence="2">The sequence shown here is derived from an EMBL/GenBank/DDBJ whole genome shotgun (WGS) entry which is preliminary data.</text>
</comment>
<feature type="region of interest" description="Disordered" evidence="1">
    <location>
        <begin position="67"/>
        <end position="88"/>
    </location>
</feature>
<dbReference type="AlphaFoldDB" id="A0A5M3MJ25"/>
<evidence type="ECO:0000313" key="2">
    <source>
        <dbReference type="EMBL" id="EIW79248.1"/>
    </source>
</evidence>
<dbReference type="Proteomes" id="UP000053558">
    <property type="component" value="Unassembled WGS sequence"/>
</dbReference>